<evidence type="ECO:0000313" key="9">
    <source>
        <dbReference type="Proteomes" id="UP000293172"/>
    </source>
</evidence>
<dbReference type="AlphaFoldDB" id="A0A4V6MX91"/>
<comment type="caution">
    <text evidence="6">The sequence shown here is derived from an EMBL/GenBank/DDBJ whole genome shotgun (WGS) entry which is preliminary data.</text>
</comment>
<keyword evidence="2 5" id="KW-0812">Transmembrane</keyword>
<evidence type="ECO:0000256" key="5">
    <source>
        <dbReference type="SAM" id="Phobius"/>
    </source>
</evidence>
<comment type="subcellular location">
    <subcellularLocation>
        <location evidence="1">Membrane</location>
        <topology evidence="1">Multi-pass membrane protein</topology>
    </subcellularLocation>
</comment>
<evidence type="ECO:0000256" key="1">
    <source>
        <dbReference type="ARBA" id="ARBA00004141"/>
    </source>
</evidence>
<keyword evidence="3 5" id="KW-1133">Transmembrane helix</keyword>
<organism evidence="6 9">
    <name type="scientific">Phytopseudomonas dryadis</name>
    <dbReference type="NCBI Taxonomy" id="2487520"/>
    <lineage>
        <taxon>Bacteria</taxon>
        <taxon>Pseudomonadati</taxon>
        <taxon>Pseudomonadota</taxon>
        <taxon>Gammaproteobacteria</taxon>
        <taxon>Pseudomonadales</taxon>
        <taxon>Pseudomonadaceae</taxon>
        <taxon>Phytopseudomonas</taxon>
    </lineage>
</organism>
<dbReference type="EMBL" id="QJUL01000015">
    <property type="protein sequence ID" value="TBU92609.1"/>
    <property type="molecule type" value="Genomic_DNA"/>
</dbReference>
<name>A0A4V6MX91_9GAMM</name>
<feature type="transmembrane region" description="Helical" evidence="5">
    <location>
        <begin position="19"/>
        <end position="43"/>
    </location>
</feature>
<evidence type="ECO:0000313" key="8">
    <source>
        <dbReference type="Proteomes" id="UP000291334"/>
    </source>
</evidence>
<dbReference type="OrthoDB" id="9808930at2"/>
<evidence type="ECO:0000256" key="4">
    <source>
        <dbReference type="ARBA" id="ARBA00023136"/>
    </source>
</evidence>
<dbReference type="Proteomes" id="UP000291334">
    <property type="component" value="Unassembled WGS sequence"/>
</dbReference>
<evidence type="ECO:0000256" key="3">
    <source>
        <dbReference type="ARBA" id="ARBA00022989"/>
    </source>
</evidence>
<evidence type="ECO:0000313" key="6">
    <source>
        <dbReference type="EMBL" id="TBU92609.1"/>
    </source>
</evidence>
<dbReference type="Pfam" id="PF09685">
    <property type="entry name" value="MamF_MmsF"/>
    <property type="match status" value="1"/>
</dbReference>
<dbReference type="RefSeq" id="WP_131175608.1">
    <property type="nucleotide sequence ID" value="NZ_QJUL01000015.1"/>
</dbReference>
<feature type="transmembrane region" description="Helical" evidence="5">
    <location>
        <begin position="87"/>
        <end position="105"/>
    </location>
</feature>
<dbReference type="Proteomes" id="UP000293172">
    <property type="component" value="Unassembled WGS sequence"/>
</dbReference>
<proteinExistence type="predicted"/>
<keyword evidence="8" id="KW-1185">Reference proteome</keyword>
<reference evidence="8 9" key="1">
    <citation type="submission" date="2018-06" db="EMBL/GenBank/DDBJ databases">
        <title>Three novel Pseudomonas species isolated from symptomatic oak.</title>
        <authorList>
            <person name="Bueno-Gonzalez V."/>
            <person name="Brady C."/>
        </authorList>
    </citation>
    <scope>NUCLEOTIDE SEQUENCE [LARGE SCALE GENOMIC DNA]</scope>
    <source>
        <strain evidence="7 8">P26B</strain>
        <strain evidence="6 9">P6B</strain>
    </source>
</reference>
<gene>
    <name evidence="7" type="ORF">DNK34_24120</name>
    <name evidence="6" type="ORF">DNK44_12680</name>
</gene>
<dbReference type="EMBL" id="QJUM01000044">
    <property type="protein sequence ID" value="TBU99652.1"/>
    <property type="molecule type" value="Genomic_DNA"/>
</dbReference>
<evidence type="ECO:0000256" key="2">
    <source>
        <dbReference type="ARBA" id="ARBA00022692"/>
    </source>
</evidence>
<dbReference type="InterPro" id="IPR019109">
    <property type="entry name" value="MamF_MmsF"/>
</dbReference>
<protein>
    <submittedName>
        <fullName evidence="6">DUF4870 domain-containing protein</fullName>
    </submittedName>
</protein>
<accession>A0A4V6MX91</accession>
<evidence type="ECO:0000313" key="7">
    <source>
        <dbReference type="EMBL" id="TBU99652.1"/>
    </source>
</evidence>
<sequence length="123" mass="13425">MDEPSQPPVPTPSQSARQWAMLCHFAAALGFVFPFGNLIGPLIVWQIKREQDAFIDEQGKEALNFQITVAIAAIVSILLMLVLIGFLLLSLVAIGAIVLSIIAGIKAGEGRSYRYPFCLRLVK</sequence>
<keyword evidence="4 5" id="KW-0472">Membrane</keyword>
<feature type="transmembrane region" description="Helical" evidence="5">
    <location>
        <begin position="63"/>
        <end position="81"/>
    </location>
</feature>